<dbReference type="Gene3D" id="1.10.630.10">
    <property type="entry name" value="Cytochrome P450"/>
    <property type="match status" value="1"/>
</dbReference>
<dbReference type="VEuPathDB" id="FungiDB:SCHCODRAFT_02638282"/>
<dbReference type="InterPro" id="IPR002401">
    <property type="entry name" value="Cyt_P450_E_grp-I"/>
</dbReference>
<evidence type="ECO:0000256" key="9">
    <source>
        <dbReference type="PIRSR" id="PIRSR602401-1"/>
    </source>
</evidence>
<dbReference type="PANTHER" id="PTHR46300">
    <property type="entry name" value="P450, PUTATIVE (EUROFUNG)-RELATED-RELATED"/>
    <property type="match status" value="1"/>
</dbReference>
<keyword evidence="5 9" id="KW-0479">Metal-binding</keyword>
<dbReference type="EMBL" id="GL377311">
    <property type="protein sequence ID" value="EFI93353.1"/>
    <property type="molecule type" value="Genomic_DNA"/>
</dbReference>
<evidence type="ECO:0000256" key="7">
    <source>
        <dbReference type="ARBA" id="ARBA00023004"/>
    </source>
</evidence>
<keyword evidence="11" id="KW-1133">Transmembrane helix</keyword>
<evidence type="ECO:0000256" key="4">
    <source>
        <dbReference type="ARBA" id="ARBA00022617"/>
    </source>
</evidence>
<dbReference type="PROSITE" id="PS00086">
    <property type="entry name" value="CYTOCHROME_P450"/>
    <property type="match status" value="1"/>
</dbReference>
<evidence type="ECO:0000256" key="2">
    <source>
        <dbReference type="ARBA" id="ARBA00005179"/>
    </source>
</evidence>
<dbReference type="GO" id="GO:0005506">
    <property type="term" value="F:iron ion binding"/>
    <property type="evidence" value="ECO:0007669"/>
    <property type="project" value="InterPro"/>
</dbReference>
<dbReference type="InterPro" id="IPR036396">
    <property type="entry name" value="Cyt_P450_sf"/>
</dbReference>
<evidence type="ECO:0000256" key="5">
    <source>
        <dbReference type="ARBA" id="ARBA00022723"/>
    </source>
</evidence>
<dbReference type="STRING" id="578458.D8QF58"/>
<sequence>VHQFAPVQLREARKLVKRILRDPEGWKGALQMFSTSVIVAIIAGHEIKSPDDDYLQIGRGICEAMNGGGPPGATGVDFFPFLRHLPSWCDPTGSTKHVRRNRAAISRMINVPYERVMEEMKAGTARPSFIASAIQEAEAEHGRVDPETAARIRGVGGSMFSGELLDTTDTLTVFIFAIVNHPDVQERARVELHSVVGPDRLPEMEDLPSLLYIQRVVQETFRFNMVLTLRLGAPHKSTEDDVYNGMFIPKGSVVVFNAFAMTHDEDVYTNPWWFDPDRYLPLDEGGRGEPLPVTHFGFGRRICPGRFLGEASVFIAIATILHVLAIKKMKDANGEEITIEPETATFTTGLARCVSLRTCRKDVH</sequence>
<dbReference type="PRINTS" id="PR00463">
    <property type="entry name" value="EP450I"/>
</dbReference>
<feature type="transmembrane region" description="Helical" evidence="11">
    <location>
        <begin position="307"/>
        <end position="326"/>
    </location>
</feature>
<evidence type="ECO:0000256" key="1">
    <source>
        <dbReference type="ARBA" id="ARBA00001971"/>
    </source>
</evidence>
<dbReference type="HOGENOM" id="CLU_001570_2_0_1"/>
<dbReference type="Proteomes" id="UP000007431">
    <property type="component" value="Unassembled WGS sequence"/>
</dbReference>
<evidence type="ECO:0000256" key="8">
    <source>
        <dbReference type="ARBA" id="ARBA00023033"/>
    </source>
</evidence>
<keyword evidence="6 10" id="KW-0560">Oxidoreductase</keyword>
<keyword evidence="7 9" id="KW-0408">Iron</keyword>
<comment type="pathway">
    <text evidence="2">Secondary metabolite biosynthesis.</text>
</comment>
<feature type="non-terminal residue" evidence="12">
    <location>
        <position position="1"/>
    </location>
</feature>
<keyword evidence="8 10" id="KW-0503">Monooxygenase</keyword>
<evidence type="ECO:0000256" key="3">
    <source>
        <dbReference type="ARBA" id="ARBA00010617"/>
    </source>
</evidence>
<dbReference type="InterPro" id="IPR017972">
    <property type="entry name" value="Cyt_P450_CS"/>
</dbReference>
<evidence type="ECO:0000313" key="12">
    <source>
        <dbReference type="EMBL" id="EFI93353.1"/>
    </source>
</evidence>
<evidence type="ECO:0000256" key="10">
    <source>
        <dbReference type="RuleBase" id="RU000461"/>
    </source>
</evidence>
<keyword evidence="11" id="KW-0812">Transmembrane</keyword>
<dbReference type="GO" id="GO:0020037">
    <property type="term" value="F:heme binding"/>
    <property type="evidence" value="ECO:0007669"/>
    <property type="project" value="InterPro"/>
</dbReference>
<feature type="binding site" description="axial binding residue" evidence="9">
    <location>
        <position position="303"/>
    </location>
    <ligand>
        <name>heme</name>
        <dbReference type="ChEBI" id="CHEBI:30413"/>
    </ligand>
    <ligandPart>
        <name>Fe</name>
        <dbReference type="ChEBI" id="CHEBI:18248"/>
    </ligandPart>
</feature>
<dbReference type="SUPFAM" id="SSF48264">
    <property type="entry name" value="Cytochrome P450"/>
    <property type="match status" value="1"/>
</dbReference>
<dbReference type="GO" id="GO:0004497">
    <property type="term" value="F:monooxygenase activity"/>
    <property type="evidence" value="ECO:0007669"/>
    <property type="project" value="UniProtKB-KW"/>
</dbReference>
<organism evidence="13">
    <name type="scientific">Schizophyllum commune (strain H4-8 / FGSC 9210)</name>
    <name type="common">Split gill fungus</name>
    <dbReference type="NCBI Taxonomy" id="578458"/>
    <lineage>
        <taxon>Eukaryota</taxon>
        <taxon>Fungi</taxon>
        <taxon>Dikarya</taxon>
        <taxon>Basidiomycota</taxon>
        <taxon>Agaricomycotina</taxon>
        <taxon>Agaricomycetes</taxon>
        <taxon>Agaricomycetidae</taxon>
        <taxon>Agaricales</taxon>
        <taxon>Schizophyllaceae</taxon>
        <taxon>Schizophyllum</taxon>
    </lineage>
</organism>
<accession>D8QF58</accession>
<keyword evidence="13" id="KW-1185">Reference proteome</keyword>
<dbReference type="Pfam" id="PF00067">
    <property type="entry name" value="p450"/>
    <property type="match status" value="1"/>
</dbReference>
<gene>
    <name evidence="12" type="ORF">SCHCODRAFT_60240</name>
</gene>
<dbReference type="InParanoid" id="D8QF58"/>
<dbReference type="InterPro" id="IPR001128">
    <property type="entry name" value="Cyt_P450"/>
</dbReference>
<keyword evidence="4 9" id="KW-0349">Heme</keyword>
<dbReference type="OMA" id="ASICPAM"/>
<dbReference type="PANTHER" id="PTHR46300:SF5">
    <property type="entry name" value="CYTOCHROME P450"/>
    <property type="match status" value="1"/>
</dbReference>
<evidence type="ECO:0000313" key="13">
    <source>
        <dbReference type="Proteomes" id="UP000007431"/>
    </source>
</evidence>
<dbReference type="GO" id="GO:0016705">
    <property type="term" value="F:oxidoreductase activity, acting on paired donors, with incorporation or reduction of molecular oxygen"/>
    <property type="evidence" value="ECO:0007669"/>
    <property type="project" value="InterPro"/>
</dbReference>
<evidence type="ECO:0000256" key="6">
    <source>
        <dbReference type="ARBA" id="ARBA00023002"/>
    </source>
</evidence>
<keyword evidence="11" id="KW-0472">Membrane</keyword>
<comment type="cofactor">
    <cofactor evidence="1 9">
        <name>heme</name>
        <dbReference type="ChEBI" id="CHEBI:30413"/>
    </cofactor>
</comment>
<dbReference type="AlphaFoldDB" id="D8QF58"/>
<evidence type="ECO:0008006" key="14">
    <source>
        <dbReference type="Google" id="ProtNLM"/>
    </source>
</evidence>
<proteinExistence type="inferred from homology"/>
<dbReference type="InterPro" id="IPR050364">
    <property type="entry name" value="Cytochrome_P450_fung"/>
</dbReference>
<dbReference type="eggNOG" id="KOG0156">
    <property type="taxonomic scope" value="Eukaryota"/>
</dbReference>
<reference evidence="12 13" key="1">
    <citation type="journal article" date="2010" name="Nat. Biotechnol.">
        <title>Genome sequence of the model mushroom Schizophyllum commune.</title>
        <authorList>
            <person name="Ohm R.A."/>
            <person name="de Jong J.F."/>
            <person name="Lugones L.G."/>
            <person name="Aerts A."/>
            <person name="Kothe E."/>
            <person name="Stajich J.E."/>
            <person name="de Vries R.P."/>
            <person name="Record E."/>
            <person name="Levasseur A."/>
            <person name="Baker S.E."/>
            <person name="Bartholomew K.A."/>
            <person name="Coutinho P.M."/>
            <person name="Erdmann S."/>
            <person name="Fowler T.J."/>
            <person name="Gathman A.C."/>
            <person name="Lombard V."/>
            <person name="Henrissat B."/>
            <person name="Knabe N."/>
            <person name="Kuees U."/>
            <person name="Lilly W.W."/>
            <person name="Lindquist E."/>
            <person name="Lucas S."/>
            <person name="Magnuson J.K."/>
            <person name="Piumi F."/>
            <person name="Raudaskoski M."/>
            <person name="Salamov A."/>
            <person name="Schmutz J."/>
            <person name="Schwarze F.W.M.R."/>
            <person name="vanKuyk P.A."/>
            <person name="Horton J.S."/>
            <person name="Grigoriev I.V."/>
            <person name="Woesten H.A.B."/>
        </authorList>
    </citation>
    <scope>NUCLEOTIDE SEQUENCE [LARGE SCALE GENOMIC DNA]</scope>
    <source>
        <strain evidence="13">H4-8 / FGSC 9210</strain>
    </source>
</reference>
<dbReference type="PRINTS" id="PR00385">
    <property type="entry name" value="P450"/>
</dbReference>
<evidence type="ECO:0000256" key="11">
    <source>
        <dbReference type="SAM" id="Phobius"/>
    </source>
</evidence>
<comment type="similarity">
    <text evidence="3 10">Belongs to the cytochrome P450 family.</text>
</comment>
<name>D8QF58_SCHCM</name>
<protein>
    <recommendedName>
        <fullName evidence="14">Cytochrome P450</fullName>
    </recommendedName>
</protein>